<gene>
    <name evidence="1" type="ORF">ACFFUU_02165</name>
</gene>
<evidence type="ECO:0000313" key="2">
    <source>
        <dbReference type="Proteomes" id="UP001589576"/>
    </source>
</evidence>
<accession>A0ABV5GBA6</accession>
<keyword evidence="2" id="KW-1185">Reference proteome</keyword>
<dbReference type="EMBL" id="JBHMFB010000003">
    <property type="protein sequence ID" value="MFB9088398.1"/>
    <property type="molecule type" value="Genomic_DNA"/>
</dbReference>
<comment type="caution">
    <text evidence="1">The sequence shown here is derived from an EMBL/GenBank/DDBJ whole genome shotgun (WGS) entry which is preliminary data.</text>
</comment>
<organism evidence="1 2">
    <name type="scientific">Flavobacterium paronense</name>
    <dbReference type="NCBI Taxonomy" id="1392775"/>
    <lineage>
        <taxon>Bacteria</taxon>
        <taxon>Pseudomonadati</taxon>
        <taxon>Bacteroidota</taxon>
        <taxon>Flavobacteriia</taxon>
        <taxon>Flavobacteriales</taxon>
        <taxon>Flavobacteriaceae</taxon>
        <taxon>Flavobacterium</taxon>
    </lineage>
</organism>
<reference evidence="1 2" key="1">
    <citation type="submission" date="2024-09" db="EMBL/GenBank/DDBJ databases">
        <authorList>
            <person name="Sun Q."/>
            <person name="Mori K."/>
        </authorList>
    </citation>
    <scope>NUCLEOTIDE SEQUENCE [LARGE SCALE GENOMIC DNA]</scope>
    <source>
        <strain evidence="1 2">CECT 8460</strain>
    </source>
</reference>
<dbReference type="Proteomes" id="UP001589576">
    <property type="component" value="Unassembled WGS sequence"/>
</dbReference>
<sequence length="748" mass="85680">MEDLLKQAYNLFAELVGNGMCIMPPDRNFLFYEEYDFSGLKKHRDKNTGLIGLWQSDVEIPMADLPCTKGLTMTVDFGDSAHKTGILAFCNSEKDKLNLPLYEKPDMPGFMVRHPSIPPANNWKNCTRDQLLAYSAGCWRSGKHDIVKRLLDEHNKRTNAIGMPLCQNSEENCPGSTKQFYATDVLAPHDVMFLRICSGDFDAYKDPIAQLSLQIAIEVTDRDIKVEKNQLLLQAIICGRLDLYVHVHDNFRENIMQYWVGKNDEGYSRDQAQIGEALIKVVECELRRYSGQLQTSTLGIPIETLKVLLSSDYFQIFFQGNISLLEDFTQRFIKALSSDLQKIAKEIESYINNTLKNPISILNIPFMPTNPIAKILNNLYNGTDLSEVYYRLNEIQKEIVNLTKLVNELVADVYAIPEKVAAYDATISLNTTLKQFEIYYKPYCDMLSTNDYHTTADRYKEKFEKLSDKFLDDIINFSSINNTYPFASFVISCMNVHLSCLALAGEDPSIIKSILELQYKPWFTKILNDDSDTSISKILSKLKEKQNSNKMSIPPLYTIQFKFNSLQQEREYIGDIYTDFWNIKGEIQKFDYSLVKLLDKTKIDSLEFLISRGIISEVDLPMLINEILVEKVTFSQKAKTGSTGSNRPGDVGFYFAEPDKLEIPIHLESYEAKLSLYPTNMWLLCAKRIDVWCPPFPSNNITSYNYLKEDLVNVGESIIRHATFIYNCQLAIEKIDEVVKTIDETKVV</sequence>
<dbReference type="RefSeq" id="WP_290284992.1">
    <property type="nucleotide sequence ID" value="NZ_JAUFQN010000019.1"/>
</dbReference>
<protein>
    <submittedName>
        <fullName evidence="1">Uncharacterized protein</fullName>
    </submittedName>
</protein>
<evidence type="ECO:0000313" key="1">
    <source>
        <dbReference type="EMBL" id="MFB9088398.1"/>
    </source>
</evidence>
<proteinExistence type="predicted"/>
<name>A0ABV5GBA6_9FLAO</name>